<accession>A0A8T7M1V4</accession>
<keyword evidence="1" id="KW-0472">Membrane</keyword>
<proteinExistence type="predicted"/>
<dbReference type="Proteomes" id="UP000521676">
    <property type="component" value="Unassembled WGS sequence"/>
</dbReference>
<keyword evidence="1" id="KW-1133">Transmembrane helix</keyword>
<sequence length="83" mass="9460">MAERKSYIRASEIGTYAFCRRAWWLQRVAGLEAQGVRERLEAGITAHSIHGKQVKRVRSARFIAYLCFFLAIVSLVLAVLLVH</sequence>
<keyword evidence="5" id="KW-1185">Reference proteome</keyword>
<reference evidence="3" key="2">
    <citation type="journal article" date="2024" name="Nature">
        <title>Anoxygenic phototroph of the Chloroflexota uses a type I reaction centre.</title>
        <authorList>
            <person name="Tsuji J.M."/>
            <person name="Shaw N.A."/>
            <person name="Nagashima S."/>
            <person name="Venkiteswaran J.J."/>
            <person name="Schiff S.L."/>
            <person name="Watanabe T."/>
            <person name="Fukui M."/>
            <person name="Hanada S."/>
            <person name="Tank M."/>
            <person name="Neufeld J.D."/>
        </authorList>
    </citation>
    <scope>NUCLEOTIDE SEQUENCE</scope>
    <source>
        <strain evidence="3">L227-S17</strain>
    </source>
</reference>
<evidence type="ECO:0000313" key="3">
    <source>
        <dbReference type="EMBL" id="WJW67629.1"/>
    </source>
</evidence>
<dbReference type="RefSeq" id="WP_341469518.1">
    <property type="nucleotide sequence ID" value="NZ_CP128399.1"/>
</dbReference>
<keyword evidence="1" id="KW-0812">Transmembrane</keyword>
<feature type="transmembrane region" description="Helical" evidence="1">
    <location>
        <begin position="62"/>
        <end position="82"/>
    </location>
</feature>
<evidence type="ECO:0000313" key="5">
    <source>
        <dbReference type="Proteomes" id="UP001431572"/>
    </source>
</evidence>
<dbReference type="Proteomes" id="UP001431572">
    <property type="component" value="Chromosome 1"/>
</dbReference>
<evidence type="ECO:0000313" key="4">
    <source>
        <dbReference type="Proteomes" id="UP000521676"/>
    </source>
</evidence>
<protein>
    <recommendedName>
        <fullName evidence="6">DUF83 domain-containing protein</fullName>
    </recommendedName>
</protein>
<dbReference type="EMBL" id="CP128399">
    <property type="protein sequence ID" value="WJW67629.1"/>
    <property type="molecule type" value="Genomic_DNA"/>
</dbReference>
<name>A0A8T7M1V4_9CHLR</name>
<dbReference type="AlphaFoldDB" id="A0A8T7M1V4"/>
<evidence type="ECO:0000256" key="1">
    <source>
        <dbReference type="SAM" id="Phobius"/>
    </source>
</evidence>
<evidence type="ECO:0000313" key="2">
    <source>
        <dbReference type="EMBL" id="NWJ45761.1"/>
    </source>
</evidence>
<evidence type="ECO:0008006" key="6">
    <source>
        <dbReference type="Google" id="ProtNLM"/>
    </source>
</evidence>
<organism evidence="2 4">
    <name type="scientific">Candidatus Chlorohelix allophototropha</name>
    <dbReference type="NCBI Taxonomy" id="3003348"/>
    <lineage>
        <taxon>Bacteria</taxon>
        <taxon>Bacillati</taxon>
        <taxon>Chloroflexota</taxon>
        <taxon>Chloroflexia</taxon>
        <taxon>Candidatus Chloroheliales</taxon>
        <taxon>Candidatus Chloroheliaceae</taxon>
        <taxon>Candidatus Chlorohelix</taxon>
    </lineage>
</organism>
<reference evidence="2 4" key="1">
    <citation type="submission" date="2020-06" db="EMBL/GenBank/DDBJ databases">
        <title>Anoxygenic phototrophic Chloroflexota member uses a Type I reaction center.</title>
        <authorList>
            <person name="Tsuji J.M."/>
            <person name="Shaw N.A."/>
            <person name="Nagashima S."/>
            <person name="Venkiteswaran J."/>
            <person name="Schiff S.L."/>
            <person name="Hanada S."/>
            <person name="Tank M."/>
            <person name="Neufeld J.D."/>
        </authorList>
    </citation>
    <scope>NUCLEOTIDE SEQUENCE [LARGE SCALE GENOMIC DNA]</scope>
    <source>
        <strain evidence="2">L227-S17</strain>
    </source>
</reference>
<gene>
    <name evidence="2" type="ORF">HXX08_07770</name>
    <name evidence="3" type="ORF">OZ401_000899</name>
</gene>
<dbReference type="EMBL" id="JACATZ010000001">
    <property type="protein sequence ID" value="NWJ45761.1"/>
    <property type="molecule type" value="Genomic_DNA"/>
</dbReference>